<dbReference type="OrthoDB" id="9803968at2"/>
<reference evidence="6" key="2">
    <citation type="submission" date="2016-02" db="EMBL/GenBank/DDBJ databases">
        <title>Draft genome sequence of five rapidly growing Mycobacterium species.</title>
        <authorList>
            <person name="Katahira K."/>
            <person name="Gotou Y."/>
            <person name="Iida K."/>
            <person name="Ogura Y."/>
            <person name="Hayashi T."/>
        </authorList>
    </citation>
    <scope>NUCLEOTIDE SEQUENCE [LARGE SCALE GENOMIC DNA]</scope>
    <source>
        <strain evidence="6">JCM6362</strain>
    </source>
</reference>
<feature type="domain" description="AMP-dependent synthetase/ligase" evidence="3">
    <location>
        <begin position="27"/>
        <end position="390"/>
    </location>
</feature>
<evidence type="ECO:0000259" key="3">
    <source>
        <dbReference type="Pfam" id="PF00501"/>
    </source>
</evidence>
<evidence type="ECO:0000256" key="2">
    <source>
        <dbReference type="ARBA" id="ARBA00022598"/>
    </source>
</evidence>
<evidence type="ECO:0000313" key="5">
    <source>
        <dbReference type="EMBL" id="GAT17008.1"/>
    </source>
</evidence>
<dbReference type="RefSeq" id="WP_003923914.1">
    <property type="nucleotide sequence ID" value="NZ_BCTB01000050.1"/>
</dbReference>
<reference evidence="5 6" key="1">
    <citation type="journal article" date="2016" name="Genome Announc.">
        <title>Draft Genome Sequences of Five Rapidly Growing Mycobacterium Species, M. thermoresistibile, M. fortuitum subsp. acetamidolyticum, M. canariasense, M. brisbanense, and M. novocastrense.</title>
        <authorList>
            <person name="Katahira K."/>
            <person name="Ogura Y."/>
            <person name="Gotoh Y."/>
            <person name="Hayashi T."/>
        </authorList>
    </citation>
    <scope>NUCLEOTIDE SEQUENCE [LARGE SCALE GENOMIC DNA]</scope>
    <source>
        <strain evidence="5 6">JCM6362</strain>
    </source>
</reference>
<evidence type="ECO:0000313" key="6">
    <source>
        <dbReference type="Proteomes" id="UP000069654"/>
    </source>
</evidence>
<evidence type="ECO:0000256" key="1">
    <source>
        <dbReference type="ARBA" id="ARBA00006432"/>
    </source>
</evidence>
<dbReference type="Gene3D" id="3.40.50.12780">
    <property type="entry name" value="N-terminal domain of ligase-like"/>
    <property type="match status" value="1"/>
</dbReference>
<dbReference type="AlphaFoldDB" id="A0A100XIG4"/>
<dbReference type="InterPro" id="IPR020845">
    <property type="entry name" value="AMP-binding_CS"/>
</dbReference>
<keyword evidence="2 5" id="KW-0436">Ligase</keyword>
<dbReference type="PANTHER" id="PTHR43201">
    <property type="entry name" value="ACYL-COA SYNTHETASE"/>
    <property type="match status" value="1"/>
</dbReference>
<comment type="similarity">
    <text evidence="1">Belongs to the ATP-dependent AMP-binding enzyme family.</text>
</comment>
<dbReference type="InterPro" id="IPR000873">
    <property type="entry name" value="AMP-dep_synth/lig_dom"/>
</dbReference>
<dbReference type="SUPFAM" id="SSF56801">
    <property type="entry name" value="Acetyl-CoA synthetase-like"/>
    <property type="match status" value="1"/>
</dbReference>
<gene>
    <name evidence="5" type="ORF">RMCT_3977</name>
</gene>
<dbReference type="STRING" id="1797.RMCT_3977"/>
<dbReference type="InterPro" id="IPR042099">
    <property type="entry name" value="ANL_N_sf"/>
</dbReference>
<dbReference type="PROSITE" id="PS00455">
    <property type="entry name" value="AMP_BINDING"/>
    <property type="match status" value="1"/>
</dbReference>
<dbReference type="InterPro" id="IPR045851">
    <property type="entry name" value="AMP-bd_C_sf"/>
</dbReference>
<dbReference type="OMA" id="CLRHEPT"/>
<protein>
    <submittedName>
        <fullName evidence="5">Long chain fatty acid-CoA ligase</fullName>
    </submittedName>
</protein>
<evidence type="ECO:0000259" key="4">
    <source>
        <dbReference type="Pfam" id="PF13193"/>
    </source>
</evidence>
<dbReference type="GO" id="GO:0006631">
    <property type="term" value="P:fatty acid metabolic process"/>
    <property type="evidence" value="ECO:0007669"/>
    <property type="project" value="TreeGrafter"/>
</dbReference>
<proteinExistence type="inferred from homology"/>
<dbReference type="GO" id="GO:0031956">
    <property type="term" value="F:medium-chain fatty acid-CoA ligase activity"/>
    <property type="evidence" value="ECO:0007669"/>
    <property type="project" value="TreeGrafter"/>
</dbReference>
<feature type="domain" description="AMP-binding enzyme C-terminal" evidence="4">
    <location>
        <begin position="441"/>
        <end position="517"/>
    </location>
</feature>
<comment type="caution">
    <text evidence="5">The sequence shown here is derived from an EMBL/GenBank/DDBJ whole genome shotgun (WGS) entry which is preliminary data.</text>
</comment>
<dbReference type="Proteomes" id="UP000069654">
    <property type="component" value="Unassembled WGS sequence"/>
</dbReference>
<accession>A0A100XIG4</accession>
<dbReference type="InterPro" id="IPR025110">
    <property type="entry name" value="AMP-bd_C"/>
</dbReference>
<organism evidence="5 6">
    <name type="scientific">Mycolicibacterium thermoresistibile</name>
    <name type="common">Mycobacterium thermoresistibile</name>
    <dbReference type="NCBI Taxonomy" id="1797"/>
    <lineage>
        <taxon>Bacteria</taxon>
        <taxon>Bacillati</taxon>
        <taxon>Actinomycetota</taxon>
        <taxon>Actinomycetes</taxon>
        <taxon>Mycobacteriales</taxon>
        <taxon>Mycobacteriaceae</taxon>
        <taxon>Mycolicibacterium</taxon>
    </lineage>
</organism>
<dbReference type="Pfam" id="PF13193">
    <property type="entry name" value="AMP-binding_C"/>
    <property type="match status" value="1"/>
</dbReference>
<sequence>MTHLEQAYWPADRSVPLLETTVSELLRDRADEFGERVALIGTRHGTGETERLSYAEVYAEAARVAAGLSALARPGSLVALWAPNVIEWPIIQYGAALAGVVLVALNPVLRDDELEYALRHSRAEVLLHADVSRDYPMAEVAERVCARIPGLRRVSLSETTVWRAAEPVDAAPVPHDPDTVAMLQYTSGTTGKPKGVVLNHRAIVNVARLTMETLRVPPGAVSFNPLPMFHTAGCVIATLGPLWVGGTAILAERFTPQSALEVMRAEGVQVLFYVPTVLAALLDQQRSSTQPAPRLGIIMGGASNVDPALITGAADIFGAPVFNLYGQTELAPVLTLTRPDDGPQDRLSTVGRPLPQVECKIIDPHTQQTVPVGVEGEICARGYQQFLEYLHDPHATAQALDREGFVRTGDLGRMDERGYVTVTGRLKELIIRGGENIAPAEVEAVLNALDSRVQAVVLGVPDDRYGEVVAAVLRSDDKVDAAMKCRLVQQARDRLAGYKIPVRWFTVREFPVTPTGKVQRFALRDAILRQEISEL</sequence>
<dbReference type="Pfam" id="PF00501">
    <property type="entry name" value="AMP-binding"/>
    <property type="match status" value="1"/>
</dbReference>
<dbReference type="PANTHER" id="PTHR43201:SF5">
    <property type="entry name" value="MEDIUM-CHAIN ACYL-COA LIGASE ACSF2, MITOCHONDRIAL"/>
    <property type="match status" value="1"/>
</dbReference>
<name>A0A100XIG4_MYCTH</name>
<dbReference type="EMBL" id="BCTB01000050">
    <property type="protein sequence ID" value="GAT17008.1"/>
    <property type="molecule type" value="Genomic_DNA"/>
</dbReference>
<dbReference type="Gene3D" id="3.30.300.30">
    <property type="match status" value="1"/>
</dbReference>